<evidence type="ECO:0000313" key="1">
    <source>
        <dbReference type="EMBL" id="CAD6187245.1"/>
    </source>
</evidence>
<reference evidence="1" key="1">
    <citation type="submission" date="2020-10" db="EMBL/GenBank/DDBJ databases">
        <authorList>
            <person name="Kikuchi T."/>
        </authorList>
    </citation>
    <scope>NUCLEOTIDE SEQUENCE</scope>
    <source>
        <strain evidence="1">NKZ352</strain>
    </source>
</reference>
<gene>
    <name evidence="1" type="ORF">CAUJ_LOCUS3164</name>
</gene>
<protein>
    <submittedName>
        <fullName evidence="1">Uncharacterized protein</fullName>
    </submittedName>
</protein>
<name>A0A8S1GV85_9PELO</name>
<dbReference type="EMBL" id="CAJGYM010000006">
    <property type="protein sequence ID" value="CAD6187245.1"/>
    <property type="molecule type" value="Genomic_DNA"/>
</dbReference>
<dbReference type="Proteomes" id="UP000835052">
    <property type="component" value="Unassembled WGS sequence"/>
</dbReference>
<sequence>MPFMKNILNMRTIQTADVPTQLSTSSSVWNVPATNFSSNSGLFPQPGQLHERANIDLEPVITMSMTPLQVLKTGNEISSSSSKPTRKLESDFAALLNKLYRKAYSPLKKPAVKIRASSSFERPSTRLTAVQQLDSRERISHIFKPPASPRFIDRSDPFL</sequence>
<evidence type="ECO:0000313" key="2">
    <source>
        <dbReference type="Proteomes" id="UP000835052"/>
    </source>
</evidence>
<keyword evidence="2" id="KW-1185">Reference proteome</keyword>
<proteinExistence type="predicted"/>
<organism evidence="1 2">
    <name type="scientific">Caenorhabditis auriculariae</name>
    <dbReference type="NCBI Taxonomy" id="2777116"/>
    <lineage>
        <taxon>Eukaryota</taxon>
        <taxon>Metazoa</taxon>
        <taxon>Ecdysozoa</taxon>
        <taxon>Nematoda</taxon>
        <taxon>Chromadorea</taxon>
        <taxon>Rhabditida</taxon>
        <taxon>Rhabditina</taxon>
        <taxon>Rhabditomorpha</taxon>
        <taxon>Rhabditoidea</taxon>
        <taxon>Rhabditidae</taxon>
        <taxon>Peloderinae</taxon>
        <taxon>Caenorhabditis</taxon>
    </lineage>
</organism>
<accession>A0A8S1GV85</accession>
<dbReference type="AlphaFoldDB" id="A0A8S1GV85"/>
<comment type="caution">
    <text evidence="1">The sequence shown here is derived from an EMBL/GenBank/DDBJ whole genome shotgun (WGS) entry which is preliminary data.</text>
</comment>